<dbReference type="OrthoDB" id="9426090at2759"/>
<comment type="caution">
    <text evidence="2">The sequence shown here is derived from an EMBL/GenBank/DDBJ whole genome shotgun (WGS) entry which is preliminary data.</text>
</comment>
<dbReference type="Gene3D" id="2.60.40.10">
    <property type="entry name" value="Immunoglobulins"/>
    <property type="match status" value="1"/>
</dbReference>
<proteinExistence type="predicted"/>
<gene>
    <name evidence="2" type="primary">Trdc_0</name>
    <name evidence="2" type="ORF">GEOCAL_R10691</name>
</gene>
<keyword evidence="1" id="KW-1133">Transmembrane helix</keyword>
<sequence>LKSKEPKQHDNKLNVACLARAFYPKNITLDVPQSKLVYELKVPLVTSEGMYGTMKVAGVDPDVEVTCKAVHKGNKAADSIILPGAVLPHSLSSSHFKADVQREKVNMLFMAIWCLRFLLAKSIAFNTILTIKLLLF</sequence>
<dbReference type="EMBL" id="VWPV01009891">
    <property type="protein sequence ID" value="NWH59253.1"/>
    <property type="molecule type" value="Genomic_DNA"/>
</dbReference>
<feature type="transmembrane region" description="Helical" evidence="1">
    <location>
        <begin position="107"/>
        <end position="131"/>
    </location>
</feature>
<dbReference type="Proteomes" id="UP000531151">
    <property type="component" value="Unassembled WGS sequence"/>
</dbReference>
<protein>
    <submittedName>
        <fullName evidence="2">TRDC protein</fullName>
    </submittedName>
</protein>
<keyword evidence="1" id="KW-0812">Transmembrane</keyword>
<organism evidence="2 3">
    <name type="scientific">Geococcyx californianus</name>
    <name type="common">Greater roadrunner</name>
    <name type="synonym">Saurothera californiana</name>
    <dbReference type="NCBI Taxonomy" id="8947"/>
    <lineage>
        <taxon>Eukaryota</taxon>
        <taxon>Metazoa</taxon>
        <taxon>Chordata</taxon>
        <taxon>Craniata</taxon>
        <taxon>Vertebrata</taxon>
        <taxon>Euteleostomi</taxon>
        <taxon>Archelosauria</taxon>
        <taxon>Archosauria</taxon>
        <taxon>Dinosauria</taxon>
        <taxon>Saurischia</taxon>
        <taxon>Theropoda</taxon>
        <taxon>Coelurosauria</taxon>
        <taxon>Aves</taxon>
        <taxon>Neognathae</taxon>
        <taxon>Neoaves</taxon>
        <taxon>Otidimorphae</taxon>
        <taxon>Cuculiformes</taxon>
        <taxon>Neomorphidae</taxon>
        <taxon>Geococcyx</taxon>
    </lineage>
</organism>
<feature type="non-terminal residue" evidence="2">
    <location>
        <position position="136"/>
    </location>
</feature>
<name>A0A7K4J1N9_GEOCA</name>
<dbReference type="AlphaFoldDB" id="A0A7K4J1N9"/>
<evidence type="ECO:0000313" key="2">
    <source>
        <dbReference type="EMBL" id="NWH59253.1"/>
    </source>
</evidence>
<accession>A0A7K4J1N9</accession>
<feature type="non-terminal residue" evidence="2">
    <location>
        <position position="1"/>
    </location>
</feature>
<evidence type="ECO:0000313" key="3">
    <source>
        <dbReference type="Proteomes" id="UP000531151"/>
    </source>
</evidence>
<dbReference type="InterPro" id="IPR013783">
    <property type="entry name" value="Ig-like_fold"/>
</dbReference>
<reference evidence="2 3" key="1">
    <citation type="submission" date="2019-09" db="EMBL/GenBank/DDBJ databases">
        <title>Bird 10,000 Genomes (B10K) Project - Family phase.</title>
        <authorList>
            <person name="Zhang G."/>
        </authorList>
    </citation>
    <scope>NUCLEOTIDE SEQUENCE [LARGE SCALE GENOMIC DNA]</scope>
    <source>
        <strain evidence="2">B10K-CU-031-07</strain>
        <tissue evidence="2">Muscle</tissue>
    </source>
</reference>
<keyword evidence="3" id="KW-1185">Reference proteome</keyword>
<evidence type="ECO:0000256" key="1">
    <source>
        <dbReference type="SAM" id="Phobius"/>
    </source>
</evidence>
<keyword evidence="1" id="KW-0472">Membrane</keyword>